<evidence type="ECO:0000256" key="1">
    <source>
        <dbReference type="SAM" id="Phobius"/>
    </source>
</evidence>
<dbReference type="InterPro" id="IPR051207">
    <property type="entry name" value="ComplexI_NDUFA9_subunit"/>
</dbReference>
<gene>
    <name evidence="3" type="ORF">RMR22_23480</name>
    <name evidence="4" type="ORF">RMS29_24760</name>
</gene>
<reference evidence="3 5" key="1">
    <citation type="journal article" date="2023" name="Phytobiomes J">
        <title>Deciphering the key players within the bacterial microbiota associated with aerial crown gall tumors on rhododendron: Insights into the gallobiome.</title>
        <authorList>
            <person name="Kuzmanovic N."/>
            <person name="Nesme J."/>
            <person name="Wolf J."/>
            <person name="Neumann-Schaal M."/>
            <person name="Petersen J."/>
            <person name="Fernandez-Gnecco G."/>
            <person name="Sproeer C."/>
            <person name="Bunk B."/>
            <person name="Overmann J."/>
            <person name="Sorensen S.J."/>
            <person name="Idczak E."/>
            <person name="Smalla K."/>
        </authorList>
    </citation>
    <scope>NUCLEOTIDE SEQUENCE</scope>
    <source>
        <strain evidence="3">Rho-11.1</strain>
        <strain evidence="5">rho-14.1</strain>
        <strain evidence="4">Rho-14.1</strain>
    </source>
</reference>
<protein>
    <submittedName>
        <fullName evidence="3">SDR family oxidoreductase</fullName>
    </submittedName>
</protein>
<dbReference type="SUPFAM" id="SSF51735">
    <property type="entry name" value="NAD(P)-binding Rossmann-fold domains"/>
    <property type="match status" value="1"/>
</dbReference>
<feature type="domain" description="NAD(P)-binding" evidence="2">
    <location>
        <begin position="7"/>
        <end position="151"/>
    </location>
</feature>
<dbReference type="EMBL" id="JAVRAF010000014">
    <property type="protein sequence ID" value="MDX8305216.1"/>
    <property type="molecule type" value="Genomic_DNA"/>
</dbReference>
<proteinExistence type="predicted"/>
<feature type="transmembrane region" description="Helical" evidence="1">
    <location>
        <begin position="309"/>
        <end position="329"/>
    </location>
</feature>
<feature type="transmembrane region" description="Helical" evidence="1">
    <location>
        <begin position="349"/>
        <end position="370"/>
    </location>
</feature>
<dbReference type="RefSeq" id="WP_320188644.1">
    <property type="nucleotide sequence ID" value="NZ_CP192770.1"/>
</dbReference>
<dbReference type="Pfam" id="PF13460">
    <property type="entry name" value="NAD_binding_10"/>
    <property type="match status" value="1"/>
</dbReference>
<evidence type="ECO:0000313" key="3">
    <source>
        <dbReference type="EMBL" id="MDX8305216.1"/>
    </source>
</evidence>
<feature type="transmembrane region" description="Helical" evidence="1">
    <location>
        <begin position="407"/>
        <end position="424"/>
    </location>
</feature>
<keyword evidence="1" id="KW-0812">Transmembrane</keyword>
<dbReference type="AlphaFoldDB" id="A0AAW9FPY4"/>
<dbReference type="InterPro" id="IPR036291">
    <property type="entry name" value="NAD(P)-bd_dom_sf"/>
</dbReference>
<dbReference type="PANTHER" id="PTHR12126:SF11">
    <property type="entry name" value="NADH DEHYDROGENASE [UBIQUINONE] 1 ALPHA SUBCOMPLEX SUBUNIT 9, MITOCHONDRIAL"/>
    <property type="match status" value="1"/>
</dbReference>
<dbReference type="PANTHER" id="PTHR12126">
    <property type="entry name" value="NADH-UBIQUINONE OXIDOREDUCTASE 39 KDA SUBUNIT-RELATED"/>
    <property type="match status" value="1"/>
</dbReference>
<evidence type="ECO:0000313" key="5">
    <source>
        <dbReference type="Proteomes" id="UP001277561"/>
    </source>
</evidence>
<feature type="transmembrane region" description="Helical" evidence="1">
    <location>
        <begin position="377"/>
        <end position="395"/>
    </location>
</feature>
<dbReference type="GO" id="GO:0044877">
    <property type="term" value="F:protein-containing complex binding"/>
    <property type="evidence" value="ECO:0007669"/>
    <property type="project" value="TreeGrafter"/>
</dbReference>
<dbReference type="Gene3D" id="3.40.50.720">
    <property type="entry name" value="NAD(P)-binding Rossmann-like Domain"/>
    <property type="match status" value="1"/>
</dbReference>
<dbReference type="InterPro" id="IPR025695">
    <property type="entry name" value="DoxX-like"/>
</dbReference>
<name>A0AAW9FPY4_9HYPH</name>
<keyword evidence="1" id="KW-1133">Transmembrane helix</keyword>
<dbReference type="Proteomes" id="UP001277561">
    <property type="component" value="Unassembled WGS sequence"/>
</dbReference>
<dbReference type="Pfam" id="PF13781">
    <property type="entry name" value="DoxX_3"/>
    <property type="match status" value="1"/>
</dbReference>
<organism evidence="3">
    <name type="scientific">Agrobacterium rosae</name>
    <dbReference type="NCBI Taxonomy" id="1972867"/>
    <lineage>
        <taxon>Bacteria</taxon>
        <taxon>Pseudomonadati</taxon>
        <taxon>Pseudomonadota</taxon>
        <taxon>Alphaproteobacteria</taxon>
        <taxon>Hyphomicrobiales</taxon>
        <taxon>Rhizobiaceae</taxon>
        <taxon>Rhizobium/Agrobacterium group</taxon>
        <taxon>Agrobacterium</taxon>
    </lineage>
</organism>
<dbReference type="EMBL" id="JAVRAD010000017">
    <property type="protein sequence ID" value="MDX8332424.1"/>
    <property type="molecule type" value="Genomic_DNA"/>
</dbReference>
<dbReference type="InterPro" id="IPR016040">
    <property type="entry name" value="NAD(P)-bd_dom"/>
</dbReference>
<sequence length="427" mass="44972">MRILVLGANGFIGTSIVTRLIADGHQVTGFGRHVERAKHKRVSVEWVAGDLAAMTRAETWRDLIDGKQAIVNCAGALQDGLADDLVASQDRAMAALYKAASMAGVGRIIQISARTDGGAGTLPFLATKRRADEALAASELEHVILRPALVLGRNAYGGSALLRSLASMPFVLPLIHAGSKVQTVAVDDVAEAVAVAVNGGLPSGTDIDLAASEQMTLGELVQLHRQWLGLAPAKIVAVPSAAGRIVTYLADIAGQLGWRSPLRSTAMKVMEAGVTIRQSVQAPALARTAQQTLDAHPSGVQDLWFARLYLLKPIVIVILAAFWLLSGLVPLANPSRAATHFLPFMSPAMAMGVTLATCALDVALGLFVLMRPFARRAMIGMLIVSASYLAGGTILEPGLWLDPLGPLVKVLPSIALCFVALATLDER</sequence>
<keyword evidence="5" id="KW-1185">Reference proteome</keyword>
<evidence type="ECO:0000313" key="4">
    <source>
        <dbReference type="EMBL" id="MDX8332424.1"/>
    </source>
</evidence>
<comment type="caution">
    <text evidence="3">The sequence shown here is derived from an EMBL/GenBank/DDBJ whole genome shotgun (WGS) entry which is preliminary data.</text>
</comment>
<keyword evidence="1" id="KW-0472">Membrane</keyword>
<accession>A0AAW9FPY4</accession>
<evidence type="ECO:0000259" key="2">
    <source>
        <dbReference type="Pfam" id="PF13460"/>
    </source>
</evidence>